<dbReference type="PANTHER" id="PTHR42771:SF2">
    <property type="entry name" value="IRON(3+)-HYDROXAMATE IMPORT ATP-BINDING PROTEIN FHUC"/>
    <property type="match status" value="1"/>
</dbReference>
<keyword evidence="10" id="KW-1185">Reference proteome</keyword>
<sequence>MGRHRKPKTTLRAPYLRRISWARPADRRPEEYPFSLPFLRDPSWYMEFTTPVTIILGENGTGKSTLIEAIAGIAGYDETGGGQGYRPIDHSRAIDTAGTELVEHLRAAWLPKVTAGWFFRAETFWAVARYLDDLPGGGPDFLSHSHGEGFLRVFAERCRSQGLYLMDEPESALSPARQMDLVEFLADIQQNASAQVILATHSPILMAVPGARLLQVTRLGLAEIELEQTRHFKLYRAFCQDPRGFIRHRLQERKARREDE</sequence>
<reference evidence="9" key="2">
    <citation type="journal article" date="2020" name="Microorganisms">
        <title>Osmotic Adaptation and Compatible Solute Biosynthesis of Phototrophic Bacteria as Revealed from Genome Analyses.</title>
        <authorList>
            <person name="Imhoff J.F."/>
            <person name="Rahn T."/>
            <person name="Kunzel S."/>
            <person name="Keller A."/>
            <person name="Neulinger S.C."/>
        </authorList>
    </citation>
    <scope>NUCLEOTIDE SEQUENCE</scope>
    <source>
        <strain evidence="9">LMG 28126</strain>
    </source>
</reference>
<keyword evidence="9" id="KW-0547">Nucleotide-binding</keyword>
<evidence type="ECO:0000313" key="10">
    <source>
        <dbReference type="Proteomes" id="UP000706333"/>
    </source>
</evidence>
<dbReference type="SMART" id="SM00382">
    <property type="entry name" value="AAA"/>
    <property type="match status" value="1"/>
</dbReference>
<keyword evidence="5" id="KW-0408">Iron</keyword>
<dbReference type="InterPro" id="IPR051535">
    <property type="entry name" value="Siderophore_ABC-ATPase"/>
</dbReference>
<dbReference type="GO" id="GO:0006302">
    <property type="term" value="P:double-strand break repair"/>
    <property type="evidence" value="ECO:0007669"/>
    <property type="project" value="InterPro"/>
</dbReference>
<evidence type="ECO:0000256" key="6">
    <source>
        <dbReference type="ARBA" id="ARBA00023065"/>
    </source>
</evidence>
<keyword evidence="7" id="KW-0472">Membrane</keyword>
<dbReference type="Gene3D" id="3.40.50.300">
    <property type="entry name" value="P-loop containing nucleotide triphosphate hydrolases"/>
    <property type="match status" value="2"/>
</dbReference>
<dbReference type="GO" id="GO:0005524">
    <property type="term" value="F:ATP binding"/>
    <property type="evidence" value="ECO:0007669"/>
    <property type="project" value="UniProtKB-KW"/>
</dbReference>
<keyword evidence="2" id="KW-0813">Transport</keyword>
<keyword evidence="3" id="KW-1003">Cell membrane</keyword>
<keyword evidence="6" id="KW-0406">Ion transport</keyword>
<evidence type="ECO:0000256" key="3">
    <source>
        <dbReference type="ARBA" id="ARBA00022475"/>
    </source>
</evidence>
<dbReference type="EMBL" id="NHSD01000222">
    <property type="protein sequence ID" value="MBK5927231.1"/>
    <property type="molecule type" value="Genomic_DNA"/>
</dbReference>
<dbReference type="Pfam" id="PF13304">
    <property type="entry name" value="AAA_21"/>
    <property type="match status" value="1"/>
</dbReference>
<dbReference type="InterPro" id="IPR027417">
    <property type="entry name" value="P-loop_NTPase"/>
</dbReference>
<dbReference type="Proteomes" id="UP000706333">
    <property type="component" value="Unassembled WGS sequence"/>
</dbReference>
<dbReference type="Pfam" id="PF13476">
    <property type="entry name" value="AAA_23"/>
    <property type="match status" value="1"/>
</dbReference>
<dbReference type="GO" id="GO:0016887">
    <property type="term" value="F:ATP hydrolysis activity"/>
    <property type="evidence" value="ECO:0007669"/>
    <property type="project" value="InterPro"/>
</dbReference>
<evidence type="ECO:0000259" key="8">
    <source>
        <dbReference type="SMART" id="SM00382"/>
    </source>
</evidence>
<dbReference type="CDD" id="cd00267">
    <property type="entry name" value="ABC_ATPase"/>
    <property type="match status" value="1"/>
</dbReference>
<name>A0A934TKJ9_9RHOB</name>
<reference evidence="9" key="1">
    <citation type="submission" date="2017-05" db="EMBL/GenBank/DDBJ databases">
        <authorList>
            <person name="Imhoff J.F."/>
            <person name="Rahn T."/>
            <person name="Kuenzel S."/>
            <person name="Neulinger S.C."/>
        </authorList>
    </citation>
    <scope>NUCLEOTIDE SEQUENCE</scope>
    <source>
        <strain evidence="9">LMG 28126</strain>
    </source>
</reference>
<evidence type="ECO:0000313" key="9">
    <source>
        <dbReference type="EMBL" id="MBK5927231.1"/>
    </source>
</evidence>
<comment type="subcellular location">
    <subcellularLocation>
        <location evidence="1">Cell membrane</location>
        <topology evidence="1">Peripheral membrane protein</topology>
    </subcellularLocation>
</comment>
<keyword evidence="4" id="KW-0410">Iron transport</keyword>
<dbReference type="AlphaFoldDB" id="A0A934TKJ9"/>
<evidence type="ECO:0000256" key="5">
    <source>
        <dbReference type="ARBA" id="ARBA00023004"/>
    </source>
</evidence>
<dbReference type="GO" id="GO:0006826">
    <property type="term" value="P:iron ion transport"/>
    <property type="evidence" value="ECO:0007669"/>
    <property type="project" value="UniProtKB-KW"/>
</dbReference>
<gene>
    <name evidence="9" type="ORF">CCR87_07755</name>
</gene>
<evidence type="ECO:0000256" key="1">
    <source>
        <dbReference type="ARBA" id="ARBA00004202"/>
    </source>
</evidence>
<dbReference type="InterPro" id="IPR003959">
    <property type="entry name" value="ATPase_AAA_core"/>
</dbReference>
<dbReference type="SUPFAM" id="SSF52540">
    <property type="entry name" value="P-loop containing nucleoside triphosphate hydrolases"/>
    <property type="match status" value="1"/>
</dbReference>
<dbReference type="InterPro" id="IPR038729">
    <property type="entry name" value="Rad50/SbcC_AAA"/>
</dbReference>
<protein>
    <submittedName>
        <fullName evidence="9">ATP-binding protein</fullName>
    </submittedName>
</protein>
<dbReference type="InterPro" id="IPR003593">
    <property type="entry name" value="AAA+_ATPase"/>
</dbReference>
<evidence type="ECO:0000256" key="2">
    <source>
        <dbReference type="ARBA" id="ARBA00022448"/>
    </source>
</evidence>
<proteinExistence type="predicted"/>
<dbReference type="GO" id="GO:0005886">
    <property type="term" value="C:plasma membrane"/>
    <property type="evidence" value="ECO:0007669"/>
    <property type="project" value="UniProtKB-SubCell"/>
</dbReference>
<evidence type="ECO:0000256" key="7">
    <source>
        <dbReference type="ARBA" id="ARBA00023136"/>
    </source>
</evidence>
<keyword evidence="9" id="KW-0067">ATP-binding</keyword>
<evidence type="ECO:0000256" key="4">
    <source>
        <dbReference type="ARBA" id="ARBA00022496"/>
    </source>
</evidence>
<organism evidence="9 10">
    <name type="scientific">Rhodobaculum claviforme</name>
    <dbReference type="NCBI Taxonomy" id="1549854"/>
    <lineage>
        <taxon>Bacteria</taxon>
        <taxon>Pseudomonadati</taxon>
        <taxon>Pseudomonadota</taxon>
        <taxon>Alphaproteobacteria</taxon>
        <taxon>Rhodobacterales</taxon>
        <taxon>Paracoccaceae</taxon>
        <taxon>Rhodobaculum</taxon>
    </lineage>
</organism>
<feature type="domain" description="AAA+ ATPase" evidence="8">
    <location>
        <begin position="49"/>
        <end position="220"/>
    </location>
</feature>
<dbReference type="PANTHER" id="PTHR42771">
    <property type="entry name" value="IRON(3+)-HYDROXAMATE IMPORT ATP-BINDING PROTEIN FHUC"/>
    <property type="match status" value="1"/>
</dbReference>
<comment type="caution">
    <text evidence="9">The sequence shown here is derived from an EMBL/GenBank/DDBJ whole genome shotgun (WGS) entry which is preliminary data.</text>
</comment>
<accession>A0A934TKJ9</accession>